<sequence length="152" mass="17363">MFRIFKKESPGKAIEVVKGVEERCLSVHEIAVAENFILKLIQKKAFAEIYESLQRGKPQEAASKPLDRTKKAQPFEVIAIDYFGPMYVLEEVILIEKDSDGNDIEKTRVGEKKVYACMLCSNKSCTPRACDRPDYANVYVRVKKNDVTSRRL</sequence>
<gene>
    <name evidence="1" type="ORF">GHT06_020250</name>
</gene>
<protein>
    <submittedName>
        <fullName evidence="1">Uncharacterized protein</fullName>
    </submittedName>
</protein>
<dbReference type="Proteomes" id="UP000820818">
    <property type="component" value="Linkage Group LG8"/>
</dbReference>
<reference evidence="1 2" key="1">
    <citation type="submission" date="2022-05" db="EMBL/GenBank/DDBJ databases">
        <title>A multi-omics perspective on studying reproductive biology in Daphnia sinensis.</title>
        <authorList>
            <person name="Jia J."/>
        </authorList>
    </citation>
    <scope>NUCLEOTIDE SEQUENCE [LARGE SCALE GENOMIC DNA]</scope>
    <source>
        <strain evidence="1 2">WSL</strain>
    </source>
</reference>
<evidence type="ECO:0000313" key="2">
    <source>
        <dbReference type="Proteomes" id="UP000820818"/>
    </source>
</evidence>
<accession>A0AAD5L2T1</accession>
<proteinExistence type="predicted"/>
<evidence type="ECO:0000313" key="1">
    <source>
        <dbReference type="EMBL" id="KAI9554966.1"/>
    </source>
</evidence>
<dbReference type="AlphaFoldDB" id="A0AAD5L2T1"/>
<keyword evidence="2" id="KW-1185">Reference proteome</keyword>
<comment type="caution">
    <text evidence="1">The sequence shown here is derived from an EMBL/GenBank/DDBJ whole genome shotgun (WGS) entry which is preliminary data.</text>
</comment>
<name>A0AAD5L2T1_9CRUS</name>
<organism evidence="1 2">
    <name type="scientific">Daphnia sinensis</name>
    <dbReference type="NCBI Taxonomy" id="1820382"/>
    <lineage>
        <taxon>Eukaryota</taxon>
        <taxon>Metazoa</taxon>
        <taxon>Ecdysozoa</taxon>
        <taxon>Arthropoda</taxon>
        <taxon>Crustacea</taxon>
        <taxon>Branchiopoda</taxon>
        <taxon>Diplostraca</taxon>
        <taxon>Cladocera</taxon>
        <taxon>Anomopoda</taxon>
        <taxon>Daphniidae</taxon>
        <taxon>Daphnia</taxon>
        <taxon>Daphnia similis group</taxon>
    </lineage>
</organism>
<dbReference type="EMBL" id="WJBH02000008">
    <property type="protein sequence ID" value="KAI9554966.1"/>
    <property type="molecule type" value="Genomic_DNA"/>
</dbReference>